<keyword evidence="3" id="KW-1185">Reference proteome</keyword>
<feature type="transmembrane region" description="Helical" evidence="1">
    <location>
        <begin position="47"/>
        <end position="67"/>
    </location>
</feature>
<evidence type="ECO:0000313" key="3">
    <source>
        <dbReference type="Proteomes" id="UP000279833"/>
    </source>
</evidence>
<name>A0A183JTK9_9TREM</name>
<dbReference type="WBParaSite" id="SCUD_0000604901-mRNA-1">
    <property type="protein sequence ID" value="SCUD_0000604901-mRNA-1"/>
    <property type="gene ID" value="SCUD_0000604901"/>
</dbReference>
<sequence length="70" mass="7762">MQHCTIDHTKVMDEIVSGREATDEALKNTTISSKPNQANKSSTKNELFVSNAFFPSIFFINVSSVLLSQL</sequence>
<reference evidence="4" key="1">
    <citation type="submission" date="2016-06" db="UniProtKB">
        <authorList>
            <consortium name="WormBaseParasite"/>
        </authorList>
    </citation>
    <scope>IDENTIFICATION</scope>
</reference>
<keyword evidence="1" id="KW-1133">Transmembrane helix</keyword>
<evidence type="ECO:0000313" key="4">
    <source>
        <dbReference type="WBParaSite" id="SCUD_0000604901-mRNA-1"/>
    </source>
</evidence>
<keyword evidence="1" id="KW-0812">Transmembrane</keyword>
<reference evidence="2 3" key="2">
    <citation type="submission" date="2018-11" db="EMBL/GenBank/DDBJ databases">
        <authorList>
            <consortium name="Pathogen Informatics"/>
        </authorList>
    </citation>
    <scope>NUCLEOTIDE SEQUENCE [LARGE SCALE GENOMIC DNA]</scope>
    <source>
        <strain evidence="2">Dakar</strain>
        <strain evidence="3">Dakar, Senegal</strain>
    </source>
</reference>
<proteinExistence type="predicted"/>
<dbReference type="AlphaFoldDB" id="A0A183JTK9"/>
<accession>A0A183JTK9</accession>
<evidence type="ECO:0000256" key="1">
    <source>
        <dbReference type="SAM" id="Phobius"/>
    </source>
</evidence>
<keyword evidence="1" id="KW-0472">Membrane</keyword>
<protein>
    <submittedName>
        <fullName evidence="2 4">Uncharacterized protein</fullName>
    </submittedName>
</protein>
<organism evidence="4">
    <name type="scientific">Schistosoma curassoni</name>
    <dbReference type="NCBI Taxonomy" id="6186"/>
    <lineage>
        <taxon>Eukaryota</taxon>
        <taxon>Metazoa</taxon>
        <taxon>Spiralia</taxon>
        <taxon>Lophotrochozoa</taxon>
        <taxon>Platyhelminthes</taxon>
        <taxon>Trematoda</taxon>
        <taxon>Digenea</taxon>
        <taxon>Strigeidida</taxon>
        <taxon>Schistosomatoidea</taxon>
        <taxon>Schistosomatidae</taxon>
        <taxon>Schistosoma</taxon>
    </lineage>
</organism>
<dbReference type="EMBL" id="UZAK01011697">
    <property type="protein sequence ID" value="VDP00386.1"/>
    <property type="molecule type" value="Genomic_DNA"/>
</dbReference>
<gene>
    <name evidence="2" type="ORF">SCUD_LOCUS6049</name>
</gene>
<evidence type="ECO:0000313" key="2">
    <source>
        <dbReference type="EMBL" id="VDP00386.1"/>
    </source>
</evidence>
<dbReference type="Proteomes" id="UP000279833">
    <property type="component" value="Unassembled WGS sequence"/>
</dbReference>